<reference evidence="2 3" key="1">
    <citation type="journal article" date="2023" name="Commun. Biol.">
        <title>Reorganization of the ancestral sex-determining regions during the evolution of trioecy in Pleodorina starrii.</title>
        <authorList>
            <person name="Takahashi K."/>
            <person name="Suzuki S."/>
            <person name="Kawai-Toyooka H."/>
            <person name="Yamamoto K."/>
            <person name="Hamaji T."/>
            <person name="Ootsuki R."/>
            <person name="Yamaguchi H."/>
            <person name="Kawachi M."/>
            <person name="Higashiyama T."/>
            <person name="Nozaki H."/>
        </authorList>
    </citation>
    <scope>NUCLEOTIDE SEQUENCE [LARGE SCALE GENOMIC DNA]</scope>
    <source>
        <strain evidence="2 3">NIES-4479</strain>
    </source>
</reference>
<dbReference type="AlphaFoldDB" id="A0A9W6EXN4"/>
<feature type="region of interest" description="Disordered" evidence="1">
    <location>
        <begin position="942"/>
        <end position="980"/>
    </location>
</feature>
<feature type="compositionally biased region" description="Low complexity" evidence="1">
    <location>
        <begin position="480"/>
        <end position="494"/>
    </location>
</feature>
<protein>
    <recommendedName>
        <fullName evidence="4">F-box domain-containing protein</fullName>
    </recommendedName>
</protein>
<feature type="compositionally biased region" description="Gly residues" evidence="1">
    <location>
        <begin position="655"/>
        <end position="670"/>
    </location>
</feature>
<name>A0A9W6EXN4_9CHLO</name>
<feature type="compositionally biased region" description="Pro residues" evidence="1">
    <location>
        <begin position="630"/>
        <end position="640"/>
    </location>
</feature>
<feature type="region of interest" description="Disordered" evidence="1">
    <location>
        <begin position="148"/>
        <end position="198"/>
    </location>
</feature>
<feature type="region of interest" description="Disordered" evidence="1">
    <location>
        <begin position="827"/>
        <end position="919"/>
    </location>
</feature>
<feature type="compositionally biased region" description="Acidic residues" evidence="1">
    <location>
        <begin position="942"/>
        <end position="971"/>
    </location>
</feature>
<evidence type="ECO:0000313" key="3">
    <source>
        <dbReference type="Proteomes" id="UP001165080"/>
    </source>
</evidence>
<feature type="compositionally biased region" description="Low complexity" evidence="1">
    <location>
        <begin position="835"/>
        <end position="866"/>
    </location>
</feature>
<dbReference type="EMBL" id="BRXU01000002">
    <property type="protein sequence ID" value="GLC49108.1"/>
    <property type="molecule type" value="Genomic_DNA"/>
</dbReference>
<feature type="region of interest" description="Disordered" evidence="1">
    <location>
        <begin position="441"/>
        <end position="500"/>
    </location>
</feature>
<dbReference type="SUPFAM" id="SSF52047">
    <property type="entry name" value="RNI-like"/>
    <property type="match status" value="1"/>
</dbReference>
<comment type="caution">
    <text evidence="2">The sequence shown here is derived from an EMBL/GenBank/DDBJ whole genome shotgun (WGS) entry which is preliminary data.</text>
</comment>
<dbReference type="InterPro" id="IPR051425">
    <property type="entry name" value="Formin_Homology"/>
</dbReference>
<sequence length="1211" mass="123835">MNPADVARRDIDCEAALFQRRHGGAPWASLPTELLRAILSHGYPEVVKAARLVCKGWRPVHPRVQPSVPVRVSAQHRCPRPIQPASASARSATARIRRVGVPTAVDAAAAAPTRPSSTLQRGVDLLAWVSRCFPGELERDGRVVLTLVEGDSEGGEDTRAQPARTTRERASASRRRVALPAASSADDVSAPRTDGDHGDVCVDSGPAAAPTARPGGGRPLRDLLRHLAAAQHQHLRIQHSAAAPTSGLMAAAPACGCGSAGGVACGTGQASGWPSAAFLPATAAVLPPAKPGSSAAATLLPLSHCDAADCCHCCCGGPGSQPRAQRRLHAPGLGAVAALRDLRSLELSGVRVGTGLLGRLTALSQLTRLCFDAPLPTNRVSELAGLTSLECLHFTVTWPVQPPSAAAVAATAAEGGAAAGAVAGGTSASAGRVAGLAPSDEAPAVARGGSGAAGSAELDSNGSDDNVNVGVHGGINDNVSSSSSADGDGDSSSSDSDEGFESLTRARANSGALTSEPVAAALAALAPLRRLTHLRLRVSCGLMSRTFLLPPELLQQARAALPRLRRFAFQALSGWQPFPRTLYNWVAAADPGVGGGAGAGGLCRIRDSPTEDNQVLLIWQDFDWRLWEPHQPPPPPPPLSPLQSPGGRQRDGHGHGGGGGGGGGEAGAGGCTHAQGARRSSACGIGTGIGGGDGAVKAAAAVADVAVDIRTCCSSWLGRCMAAPAALNAVAASLPGCRVVSLALTDPQGPQDWKLAGGGELVPYTLEAVSELRSLSLRDIRRPPLDRAECGQPDCLLQLIRRPSLRALELETSCPRWLYALLPQPQPQPAECPMGRSPPARVRPGAAARAGGPSGSTETASAGATGAPPPPPPPLPLPPTVAADEPQRRQQQQQPLGGGARAAAAPCGGGGGGGVLPPPALEHLSLQLRGPELGRFCSRYEEEEQIDDEEEERDEGDEFPPQEEEEEEGEDGSAAVAAGGSGGGGGFFGAAGHALNPLRRLSLLQALVSLHLDIPAALLQASWLPGSLQHLSLVRVTLRLPPAQPTTAAAAAAAAAAAPLLPRLASLSALSCALPPLSALLPAAGCSHLTRLTLAGCHLASTSASTSAPGPACATTVAQRAAQLLMVSELEALVDCCAASLRSLRVTQTAHPGGGVAGWEVEAGGCWMWGAAAALCDFWRSSFRGWLRCRRCAGRCRGRRRRSGCWRHWAG</sequence>
<gene>
    <name evidence="2" type="primary">PLEST006623</name>
    <name evidence="2" type="ORF">PLESTB_000183300</name>
</gene>
<feature type="compositionally biased region" description="Low complexity" evidence="1">
    <location>
        <begin position="889"/>
        <end position="906"/>
    </location>
</feature>
<organism evidence="2 3">
    <name type="scientific">Pleodorina starrii</name>
    <dbReference type="NCBI Taxonomy" id="330485"/>
    <lineage>
        <taxon>Eukaryota</taxon>
        <taxon>Viridiplantae</taxon>
        <taxon>Chlorophyta</taxon>
        <taxon>core chlorophytes</taxon>
        <taxon>Chlorophyceae</taxon>
        <taxon>CS clade</taxon>
        <taxon>Chlamydomonadales</taxon>
        <taxon>Volvocaceae</taxon>
        <taxon>Pleodorina</taxon>
    </lineage>
</organism>
<feature type="compositionally biased region" description="Pro residues" evidence="1">
    <location>
        <begin position="867"/>
        <end position="879"/>
    </location>
</feature>
<evidence type="ECO:0008006" key="4">
    <source>
        <dbReference type="Google" id="ProtNLM"/>
    </source>
</evidence>
<feature type="compositionally biased region" description="Low complexity" evidence="1">
    <location>
        <begin position="178"/>
        <end position="191"/>
    </location>
</feature>
<proteinExistence type="predicted"/>
<accession>A0A9W6EXN4</accession>
<feature type="region of interest" description="Disordered" evidence="1">
    <location>
        <begin position="627"/>
        <end position="673"/>
    </location>
</feature>
<dbReference type="PANTHER" id="PTHR45725:SF18">
    <property type="entry name" value="ORC1-LIKE AAA ATPASE DOMAIN-CONTAINING PROTEIN"/>
    <property type="match status" value="1"/>
</dbReference>
<keyword evidence="3" id="KW-1185">Reference proteome</keyword>
<dbReference type="Proteomes" id="UP001165080">
    <property type="component" value="Unassembled WGS sequence"/>
</dbReference>
<evidence type="ECO:0000313" key="2">
    <source>
        <dbReference type="EMBL" id="GLC49108.1"/>
    </source>
</evidence>
<dbReference type="PANTHER" id="PTHR45725">
    <property type="entry name" value="FORMIN HOMOLOGY 2 FAMILY MEMBER"/>
    <property type="match status" value="1"/>
</dbReference>
<evidence type="ECO:0000256" key="1">
    <source>
        <dbReference type="SAM" id="MobiDB-lite"/>
    </source>
</evidence>